<sequence>MTDIAAWGCLIFGVLLTVSEVRTRWRRTAYIDEAKAVEHPPVFPPAGATVGADEVIHTVSTLTYLKERLEIGYPRARCGEPLWTIAAVGQQDAHPPAGPPADGFDCPLCHSGAPQQLLVRGHYFGRR</sequence>
<organism evidence="1 2">
    <name type="scientific">Mycobacteroides abscessus</name>
    <dbReference type="NCBI Taxonomy" id="36809"/>
    <lineage>
        <taxon>Bacteria</taxon>
        <taxon>Bacillati</taxon>
        <taxon>Actinomycetota</taxon>
        <taxon>Actinomycetes</taxon>
        <taxon>Mycobacteriales</taxon>
        <taxon>Mycobacteriaceae</taxon>
        <taxon>Mycobacteroides</taxon>
    </lineage>
</organism>
<dbReference type="Proteomes" id="UP000045782">
    <property type="component" value="Unassembled WGS sequence"/>
</dbReference>
<evidence type="ECO:0000313" key="2">
    <source>
        <dbReference type="Proteomes" id="UP000045782"/>
    </source>
</evidence>
<gene>
    <name evidence="1" type="ORF">ERS075579_03913</name>
</gene>
<protein>
    <submittedName>
        <fullName evidence="1">Uncharacterized protein</fullName>
    </submittedName>
</protein>
<proteinExistence type="predicted"/>
<dbReference type="RefSeq" id="WP_052618956.1">
    <property type="nucleotide sequence ID" value="NZ_CSWP01000009.1"/>
</dbReference>
<evidence type="ECO:0000313" key="1">
    <source>
        <dbReference type="EMBL" id="CPV65959.1"/>
    </source>
</evidence>
<name>A0A0U0ZR48_9MYCO</name>
<dbReference type="AlphaFoldDB" id="A0A0U0ZR48"/>
<reference evidence="1 2" key="1">
    <citation type="submission" date="2015-03" db="EMBL/GenBank/DDBJ databases">
        <authorList>
            <person name="Murphy D."/>
        </authorList>
    </citation>
    <scope>NUCLEOTIDE SEQUENCE [LARGE SCALE GENOMIC DNA]</scope>
    <source>
        <strain evidence="1 2">PAP088</strain>
    </source>
</reference>
<dbReference type="EMBL" id="CSWP01000009">
    <property type="protein sequence ID" value="CPV65959.1"/>
    <property type="molecule type" value="Genomic_DNA"/>
</dbReference>
<accession>A0A0U0ZR48</accession>